<comment type="caution">
    <text evidence="1">The sequence shown here is derived from an EMBL/GenBank/DDBJ whole genome shotgun (WGS) entry which is preliminary data.</text>
</comment>
<dbReference type="OrthoDB" id="5572373at2"/>
<organism evidence="1 2">
    <name type="scientific">Mycobacteroides salmoniphilum</name>
    <dbReference type="NCBI Taxonomy" id="404941"/>
    <lineage>
        <taxon>Bacteria</taxon>
        <taxon>Bacillati</taxon>
        <taxon>Actinomycetota</taxon>
        <taxon>Actinomycetes</taxon>
        <taxon>Mycobacteriales</taxon>
        <taxon>Mycobacteriaceae</taxon>
        <taxon>Mycobacteroides</taxon>
    </lineage>
</organism>
<evidence type="ECO:0000313" key="1">
    <source>
        <dbReference type="EMBL" id="TEA07981.1"/>
    </source>
</evidence>
<evidence type="ECO:0000313" key="2">
    <source>
        <dbReference type="Proteomes" id="UP000294604"/>
    </source>
</evidence>
<sequence>MAAFDELVALVRPPDLWRFAIDWEAIESSIGARLPDDYRSIVDHYGWGGFYEDLAIWVPPTLSVPEHGDITIQGPWARDSLAGLRASIPASDVWVFPDGTSAPVDLGDDANIPFLGWGANSGGCYGYWHMIGPDPNTWPVVYTNLGGNWDYHPGGLAEYLLAKLSNTYPENTDDYRNRQEQDGGDVHAEPLYGEPYFAMWTE</sequence>
<dbReference type="InterPro" id="IPR037883">
    <property type="entry name" value="Knr4/Smi1-like_sf"/>
</dbReference>
<dbReference type="AlphaFoldDB" id="A0A4R8SYB6"/>
<dbReference type="Proteomes" id="UP000294604">
    <property type="component" value="Unassembled WGS sequence"/>
</dbReference>
<dbReference type="EMBL" id="PECL01000006">
    <property type="protein sequence ID" value="TEA07981.1"/>
    <property type="molecule type" value="Genomic_DNA"/>
</dbReference>
<gene>
    <name evidence="1" type="ORF">CCUG60884_00459</name>
</gene>
<dbReference type="SUPFAM" id="SSF160631">
    <property type="entry name" value="SMI1/KNR4-like"/>
    <property type="match status" value="1"/>
</dbReference>
<protein>
    <recommendedName>
        <fullName evidence="3">Knr4/Smi1-like domain-containing protein</fullName>
    </recommendedName>
</protein>
<dbReference type="RefSeq" id="WP_134081299.1">
    <property type="nucleotide sequence ID" value="NZ_JAPDRC010000002.1"/>
</dbReference>
<evidence type="ECO:0008006" key="3">
    <source>
        <dbReference type="Google" id="ProtNLM"/>
    </source>
</evidence>
<reference evidence="1 2" key="1">
    <citation type="journal article" date="2019" name="Sci. Rep.">
        <title>Extended insight into the Mycobacterium chelonae-abscessus complex through whole genome sequencing of Mycobacterium salmoniphilum outbreak and Mycobacterium salmoniphilum-like strains.</title>
        <authorList>
            <person name="Behra P.R.K."/>
            <person name="Das S."/>
            <person name="Pettersson B.M.F."/>
            <person name="Shirreff L."/>
            <person name="DuCote T."/>
            <person name="Jacobsson K.G."/>
            <person name="Ennis D.G."/>
            <person name="Kirsebom L.A."/>
        </authorList>
    </citation>
    <scope>NUCLEOTIDE SEQUENCE [LARGE SCALE GENOMIC DNA]</scope>
    <source>
        <strain evidence="1 2">CCUG 60884</strain>
    </source>
</reference>
<name>A0A4R8SYB6_9MYCO</name>
<proteinExistence type="predicted"/>
<accession>A0A4R8SYB6</accession>